<keyword evidence="2" id="KW-0560">Oxidoreductase</keyword>
<dbReference type="PIRSF" id="PIRSF000171">
    <property type="entry name" value="SDHA_APRA_LASPO"/>
    <property type="match status" value="1"/>
</dbReference>
<dbReference type="Pfam" id="PF00890">
    <property type="entry name" value="FAD_binding_2"/>
    <property type="match status" value="1"/>
</dbReference>
<dbReference type="PRINTS" id="PR00411">
    <property type="entry name" value="PNDRDTASEI"/>
</dbReference>
<dbReference type="SUPFAM" id="SSF51905">
    <property type="entry name" value="FAD/NAD(P)-binding domain"/>
    <property type="match status" value="1"/>
</dbReference>
<evidence type="ECO:0000259" key="4">
    <source>
        <dbReference type="Pfam" id="PF02910"/>
    </source>
</evidence>
<dbReference type="InterPro" id="IPR003953">
    <property type="entry name" value="FAD-dep_OxRdtase_2_FAD-bd"/>
</dbReference>
<feature type="domain" description="Fumarate reductase/succinate dehydrogenase flavoprotein-like C-terminal" evidence="4">
    <location>
        <begin position="454"/>
        <end position="550"/>
    </location>
</feature>
<dbReference type="InterPro" id="IPR027477">
    <property type="entry name" value="Succ_DH/fumarate_Rdtase_cat_sf"/>
</dbReference>
<feature type="domain" description="FAD-dependent oxidoreductase 2 FAD-binding" evidence="3">
    <location>
        <begin position="9"/>
        <end position="393"/>
    </location>
</feature>
<dbReference type="Gene3D" id="3.50.50.60">
    <property type="entry name" value="FAD/NAD(P)-binding domain"/>
    <property type="match status" value="1"/>
</dbReference>
<protein>
    <submittedName>
        <fullName evidence="5">FAD-binding protein</fullName>
    </submittedName>
</protein>
<evidence type="ECO:0000313" key="5">
    <source>
        <dbReference type="EMBL" id="QOV18698.1"/>
    </source>
</evidence>
<gene>
    <name evidence="5" type="ORF">INP51_11880</name>
</gene>
<accession>A0A7M2REX5</accession>
<dbReference type="Pfam" id="PF02910">
    <property type="entry name" value="Succ_DH_flav_C"/>
    <property type="match status" value="1"/>
</dbReference>
<dbReference type="AlphaFoldDB" id="A0A7M2REX5"/>
<dbReference type="Gene3D" id="3.90.700.10">
    <property type="entry name" value="Succinate dehydrogenase/fumarate reductase flavoprotein, catalytic domain"/>
    <property type="match status" value="1"/>
</dbReference>
<proteinExistence type="predicted"/>
<dbReference type="Proteomes" id="UP000593601">
    <property type="component" value="Chromosome"/>
</dbReference>
<dbReference type="PANTHER" id="PTHR11632">
    <property type="entry name" value="SUCCINATE DEHYDROGENASE 2 FLAVOPROTEIN SUBUNIT"/>
    <property type="match status" value="1"/>
</dbReference>
<name>A0A7M2REX5_9FIRM</name>
<reference evidence="5 6" key="1">
    <citation type="submission" date="2020-10" db="EMBL/GenBank/DDBJ databases">
        <title>Blautia liquoris sp.nov., isolated from the mud in a fermentation cellar used for the production of Chinese strong-flavoured liquor.</title>
        <authorList>
            <person name="Lu L."/>
        </authorList>
    </citation>
    <scope>NUCLEOTIDE SEQUENCE [LARGE SCALE GENOMIC DNA]</scope>
    <source>
        <strain evidence="5 6">LZLJ-3</strain>
    </source>
</reference>
<sequence>MKRNEKRYDVIVVGSGGGGLRAAISAASFGASVLVLGKGKSNRSGATLLAGANISADIACDGESLYKLGISDKNKDDTREKWFSDLITEGFHLNNQKLVQLFVDTAGERVREMLSWGMKVRGMEGPREISVSGADILDVLYKKARSLGVDFKSDIQFSDIAIEHGETCGVVCLNLLEGELMYYPSSSVILATGGAHNLFPYNSGSTDLCGEGQAAALRAGAELVDMEMVSFCPTVITKPEMYQGNILPYILFSYGYGKLYNKFGKTFTGKYLSLQVERLAMETEWNKMLLSYAIQKEINAGGSNCHGGIYYSLDLYPKEILEELYLELPPLKKGIYANIMEGFESGHAVTVIPSAHYFEGGIKINERMETKVPGLYATGECTGGMFGANRVSAATTEMLVEGALAGENAALFAKKRNGQIDVCSKALTEMEEDLCRPFHHTGRSDVRHAMSSVRSCVGDSMSVLRSQNKLDIALCKIEQIAKKELPDISFSNKTPIYNREWMDYLSLRNMTVTAQAMIRSASLRRESRGVHVREDCDFTDNRNFLGNFIIEDSKFNYRFEKPISQDSSMPAPICRSYVTYVEQVVAELEREEDK</sequence>
<evidence type="ECO:0000313" key="6">
    <source>
        <dbReference type="Proteomes" id="UP000593601"/>
    </source>
</evidence>
<dbReference type="EMBL" id="CP063304">
    <property type="protein sequence ID" value="QOV18698.1"/>
    <property type="molecule type" value="Genomic_DNA"/>
</dbReference>
<dbReference type="InterPro" id="IPR015939">
    <property type="entry name" value="Fum_Rdtase/Succ_DH_flav-like_C"/>
</dbReference>
<keyword evidence="6" id="KW-1185">Reference proteome</keyword>
<keyword evidence="1" id="KW-0285">Flavoprotein</keyword>
<dbReference type="PANTHER" id="PTHR11632:SF51">
    <property type="entry name" value="SUCCINATE DEHYDROGENASE [UBIQUINONE] FLAVOPROTEIN SUBUNIT, MITOCHONDRIAL"/>
    <property type="match status" value="1"/>
</dbReference>
<evidence type="ECO:0000256" key="2">
    <source>
        <dbReference type="ARBA" id="ARBA00023002"/>
    </source>
</evidence>
<dbReference type="InterPro" id="IPR037099">
    <property type="entry name" value="Fum_R/Succ_DH_flav-like_C_sf"/>
</dbReference>
<dbReference type="SUPFAM" id="SSF46977">
    <property type="entry name" value="Succinate dehydrogenase/fumarate reductase flavoprotein C-terminal domain"/>
    <property type="match status" value="1"/>
</dbReference>
<dbReference type="RefSeq" id="WP_193735060.1">
    <property type="nucleotide sequence ID" value="NZ_CP063304.1"/>
</dbReference>
<evidence type="ECO:0000256" key="1">
    <source>
        <dbReference type="ARBA" id="ARBA00022630"/>
    </source>
</evidence>
<organism evidence="5 6">
    <name type="scientific">Blautia liquoris</name>
    <dbReference type="NCBI Taxonomy" id="2779518"/>
    <lineage>
        <taxon>Bacteria</taxon>
        <taxon>Bacillati</taxon>
        <taxon>Bacillota</taxon>
        <taxon>Clostridia</taxon>
        <taxon>Lachnospirales</taxon>
        <taxon>Lachnospiraceae</taxon>
        <taxon>Blautia</taxon>
    </lineage>
</organism>
<dbReference type="Gene3D" id="1.20.58.100">
    <property type="entry name" value="Fumarate reductase/succinate dehydrogenase flavoprotein-like, C-terminal domain"/>
    <property type="match status" value="1"/>
</dbReference>
<dbReference type="PRINTS" id="PR00368">
    <property type="entry name" value="FADPNR"/>
</dbReference>
<dbReference type="GO" id="GO:0033765">
    <property type="term" value="F:steroid dehydrogenase activity, acting on the CH-CH group of donors"/>
    <property type="evidence" value="ECO:0007669"/>
    <property type="project" value="UniProtKB-ARBA"/>
</dbReference>
<dbReference type="InterPro" id="IPR030664">
    <property type="entry name" value="SdhA/FrdA/AprA"/>
</dbReference>
<dbReference type="InterPro" id="IPR036188">
    <property type="entry name" value="FAD/NAD-bd_sf"/>
</dbReference>
<evidence type="ECO:0000259" key="3">
    <source>
        <dbReference type="Pfam" id="PF00890"/>
    </source>
</evidence>
<dbReference type="KEGG" id="bliq:INP51_11880"/>